<organism evidence="3 4">
    <name type="scientific">Chromohalobacter japonicus</name>
    <dbReference type="NCBI Taxonomy" id="223900"/>
    <lineage>
        <taxon>Bacteria</taxon>
        <taxon>Pseudomonadati</taxon>
        <taxon>Pseudomonadota</taxon>
        <taxon>Gammaproteobacteria</taxon>
        <taxon>Oceanospirillales</taxon>
        <taxon>Halomonadaceae</taxon>
        <taxon>Chromohalobacter</taxon>
    </lineage>
</organism>
<keyword evidence="4" id="KW-1185">Reference proteome</keyword>
<evidence type="ECO:0000313" key="4">
    <source>
        <dbReference type="Proteomes" id="UP000186806"/>
    </source>
</evidence>
<feature type="domain" description="CD-NTase-associated protein 15" evidence="2">
    <location>
        <begin position="74"/>
        <end position="191"/>
    </location>
</feature>
<accession>A0A1Q8TBU4</accession>
<feature type="transmembrane region" description="Helical" evidence="1">
    <location>
        <begin position="12"/>
        <end position="34"/>
    </location>
</feature>
<gene>
    <name evidence="3" type="ORF">BTW10_11580</name>
</gene>
<dbReference type="Pfam" id="PF18153">
    <property type="entry name" value="Cap15_CD_rec"/>
    <property type="match status" value="1"/>
</dbReference>
<reference evidence="3 4" key="1">
    <citation type="submission" date="2016-12" db="EMBL/GenBank/DDBJ databases">
        <title>Draft genome sequences of strains Salinicola socius SMB35, Salinicola sp. MH3R3-1 and Chromohalobacter sp. SMB17 from the Verkhnekamsk potash mining region of Russia.</title>
        <authorList>
            <person name="Mavrodi D.V."/>
            <person name="Olsson B.E."/>
            <person name="Korsakova E.S."/>
            <person name="Pyankova A."/>
            <person name="Mavrodi O.V."/>
            <person name="Plotnikova E.G."/>
        </authorList>
    </citation>
    <scope>NUCLEOTIDE SEQUENCE [LARGE SCALE GENOMIC DNA]</scope>
    <source>
        <strain evidence="3 4">SMB17</strain>
    </source>
</reference>
<feature type="transmembrane region" description="Helical" evidence="1">
    <location>
        <begin position="40"/>
        <end position="59"/>
    </location>
</feature>
<dbReference type="EMBL" id="MSDQ01000027">
    <property type="protein sequence ID" value="OLO11144.1"/>
    <property type="molecule type" value="Genomic_DNA"/>
</dbReference>
<name>A0A1Q8TBU4_9GAMM</name>
<keyword evidence="1" id="KW-1133">Transmembrane helix</keyword>
<protein>
    <recommendedName>
        <fullName evidence="2">CD-NTase-associated protein 15 domain-containing protein</fullName>
    </recommendedName>
</protein>
<keyword evidence="1" id="KW-0812">Transmembrane</keyword>
<comment type="caution">
    <text evidence="3">The sequence shown here is derived from an EMBL/GenBank/DDBJ whole genome shotgun (WGS) entry which is preliminary data.</text>
</comment>
<keyword evidence="1" id="KW-0472">Membrane</keyword>
<dbReference type="Proteomes" id="UP000186806">
    <property type="component" value="Unassembled WGS sequence"/>
</dbReference>
<sequence length="195" mass="21451">MINLLPITKLITWVAGLYAGMVVLISTLVGASGLASLETALKGVGILNLVLFALAIGGWRTVWQWIPKLNDLVFPDLNGKWTVEIQWNWDKKSGEKTATAFIKQSLLKVSIELSSDESESETLMVAPHKDALSARPGLYYIYRNVSVTGAAKKQDPHIGAAILKISQESNDVLRGNYFTDRSTNGQYTMRRAGKI</sequence>
<evidence type="ECO:0000259" key="2">
    <source>
        <dbReference type="Pfam" id="PF18153"/>
    </source>
</evidence>
<proteinExistence type="predicted"/>
<evidence type="ECO:0000313" key="3">
    <source>
        <dbReference type="EMBL" id="OLO11144.1"/>
    </source>
</evidence>
<evidence type="ECO:0000256" key="1">
    <source>
        <dbReference type="SAM" id="Phobius"/>
    </source>
</evidence>
<dbReference type="AlphaFoldDB" id="A0A1Q8TBU4"/>
<dbReference type="InterPro" id="IPR041208">
    <property type="entry name" value="Cap15"/>
</dbReference>